<feature type="region of interest" description="Disordered" evidence="9">
    <location>
        <begin position="448"/>
        <end position="467"/>
    </location>
</feature>
<dbReference type="Proteomes" id="UP000759131">
    <property type="component" value="Unassembled WGS sequence"/>
</dbReference>
<dbReference type="InterPro" id="IPR000536">
    <property type="entry name" value="Nucl_hrmn_rcpt_lig-bd"/>
</dbReference>
<dbReference type="OrthoDB" id="6352325at2759"/>
<dbReference type="GO" id="GO:0045944">
    <property type="term" value="P:positive regulation of transcription by RNA polymerase II"/>
    <property type="evidence" value="ECO:0007669"/>
    <property type="project" value="TreeGrafter"/>
</dbReference>
<evidence type="ECO:0000256" key="1">
    <source>
        <dbReference type="ARBA" id="ARBA00022723"/>
    </source>
</evidence>
<dbReference type="Gene3D" id="1.10.565.10">
    <property type="entry name" value="Retinoid X Receptor"/>
    <property type="match status" value="1"/>
</dbReference>
<evidence type="ECO:0000256" key="5">
    <source>
        <dbReference type="ARBA" id="ARBA00023125"/>
    </source>
</evidence>
<dbReference type="AlphaFoldDB" id="A0A7R9PU54"/>
<feature type="domain" description="NR LBD" evidence="11">
    <location>
        <begin position="137"/>
        <end position="366"/>
    </location>
</feature>
<accession>A0A7R9PU54</accession>
<reference evidence="12" key="1">
    <citation type="submission" date="2020-11" db="EMBL/GenBank/DDBJ databases">
        <authorList>
            <person name="Tran Van P."/>
        </authorList>
    </citation>
    <scope>NUCLEOTIDE SEQUENCE</scope>
</reference>
<keyword evidence="8" id="KW-0539">Nucleus</keyword>
<keyword evidence="1" id="KW-0479">Metal-binding</keyword>
<evidence type="ECO:0000256" key="3">
    <source>
        <dbReference type="ARBA" id="ARBA00022833"/>
    </source>
</evidence>
<feature type="domain" description="Nuclear receptor" evidence="10">
    <location>
        <begin position="356"/>
        <end position="431"/>
    </location>
</feature>
<dbReference type="GO" id="GO:0008270">
    <property type="term" value="F:zinc ion binding"/>
    <property type="evidence" value="ECO:0007669"/>
    <property type="project" value="UniProtKB-KW"/>
</dbReference>
<evidence type="ECO:0000256" key="6">
    <source>
        <dbReference type="ARBA" id="ARBA00023163"/>
    </source>
</evidence>
<evidence type="ECO:0000259" key="11">
    <source>
        <dbReference type="PROSITE" id="PS51843"/>
    </source>
</evidence>
<dbReference type="PANTHER" id="PTHR24082:SF283">
    <property type="entry name" value="NUCLEAR HORMONE RECEPTOR HR96"/>
    <property type="match status" value="1"/>
</dbReference>
<dbReference type="InterPro" id="IPR001628">
    <property type="entry name" value="Znf_hrmn_rcpt"/>
</dbReference>
<dbReference type="EMBL" id="OC854672">
    <property type="protein sequence ID" value="CAD7619991.1"/>
    <property type="molecule type" value="Genomic_DNA"/>
</dbReference>
<dbReference type="PROSITE" id="PS51030">
    <property type="entry name" value="NUCLEAR_REC_DBD_2"/>
    <property type="match status" value="2"/>
</dbReference>
<evidence type="ECO:0000256" key="4">
    <source>
        <dbReference type="ARBA" id="ARBA00023015"/>
    </source>
</evidence>
<dbReference type="PRINTS" id="PR00047">
    <property type="entry name" value="STROIDFINGER"/>
</dbReference>
<dbReference type="GO" id="GO:0004879">
    <property type="term" value="F:nuclear receptor activity"/>
    <property type="evidence" value="ECO:0007669"/>
    <property type="project" value="TreeGrafter"/>
</dbReference>
<evidence type="ECO:0008006" key="14">
    <source>
        <dbReference type="Google" id="ProtNLM"/>
    </source>
</evidence>
<dbReference type="InterPro" id="IPR013088">
    <property type="entry name" value="Znf_NHR/GATA"/>
</dbReference>
<evidence type="ECO:0000256" key="8">
    <source>
        <dbReference type="ARBA" id="ARBA00023242"/>
    </source>
</evidence>
<dbReference type="GO" id="GO:0000122">
    <property type="term" value="P:negative regulation of transcription by RNA polymerase II"/>
    <property type="evidence" value="ECO:0007669"/>
    <property type="project" value="TreeGrafter"/>
</dbReference>
<dbReference type="EMBL" id="CAJPIZ010000097">
    <property type="protein sequence ID" value="CAG2100421.1"/>
    <property type="molecule type" value="Genomic_DNA"/>
</dbReference>
<dbReference type="PROSITE" id="PS51843">
    <property type="entry name" value="NR_LBD"/>
    <property type="match status" value="1"/>
</dbReference>
<keyword evidence="7" id="KW-0675">Receptor</keyword>
<evidence type="ECO:0000256" key="2">
    <source>
        <dbReference type="ARBA" id="ARBA00022771"/>
    </source>
</evidence>
<sequence>MTFCGATARGKNYGAISCESCKTIFRRNAHKYETLNCIYDNNCTIDVSRRKYCRKCRLRKCFAVGMRRERIWTENETSLRSSLIQKNRLKKQMAPKIQNVVNSYVKNANYNMTRIEYNDHDNSTDLDHPNTISLTIRRPLNANNLYSLPTITSDYQLDVINKFSKNTVSQTVGRQLLAIFLEQIVRKNVNVVKCIDAFACLTEHDQIILVKYGMIEMCMLLSALYLEIQIPYPFKFNKSLFGALKQCNIHDCKRGIFDTTVDNKWEYDRNVVNLMGAILELNPNRPHLIHRDVIEFQQHVYKHLLRKYLYFKYRSEYESSHKFQKLMHCLNNLNLMSDLFAKALLSADTNHRMPLMNEICICGDKARGNNYNVLSCDPCKCVFKRNAHKYESLLCIYDNNCAIDVLSRKFCRKCRLRKCFAIGMRKEMILSEDEKTLRLDLIQENRRNRQSTADTQLRTSQSTTPETNDINTVLTDNKQKHSENDYSIISLSIERPIANYLYIYFNDMETKRLSEWFNAINSYSLPTITSDYQLDVINKFSKNTVSQTVGRQLLAIYLELIARKMVKDQLGV</sequence>
<evidence type="ECO:0000313" key="13">
    <source>
        <dbReference type="Proteomes" id="UP000759131"/>
    </source>
</evidence>
<keyword evidence="4" id="KW-0805">Transcription regulation</keyword>
<dbReference type="SUPFAM" id="SSF57716">
    <property type="entry name" value="Glucocorticoid receptor-like (DNA-binding domain)"/>
    <property type="match status" value="2"/>
</dbReference>
<dbReference type="Pfam" id="PF00105">
    <property type="entry name" value="zf-C4"/>
    <property type="match status" value="2"/>
</dbReference>
<dbReference type="PANTHER" id="PTHR24082">
    <property type="entry name" value="NUCLEAR HORMONE RECEPTOR"/>
    <property type="match status" value="1"/>
</dbReference>
<gene>
    <name evidence="12" type="ORF">OSB1V03_LOCUS487</name>
</gene>
<evidence type="ECO:0000313" key="12">
    <source>
        <dbReference type="EMBL" id="CAD7619991.1"/>
    </source>
</evidence>
<dbReference type="InterPro" id="IPR035500">
    <property type="entry name" value="NHR-like_dom_sf"/>
</dbReference>
<dbReference type="SUPFAM" id="SSF48508">
    <property type="entry name" value="Nuclear receptor ligand-binding domain"/>
    <property type="match status" value="1"/>
</dbReference>
<dbReference type="SMART" id="SM00399">
    <property type="entry name" value="ZnF_C4"/>
    <property type="match status" value="2"/>
</dbReference>
<dbReference type="Gene3D" id="3.30.50.10">
    <property type="entry name" value="Erythroid Transcription Factor GATA-1, subunit A"/>
    <property type="match status" value="2"/>
</dbReference>
<evidence type="ECO:0000259" key="10">
    <source>
        <dbReference type="PROSITE" id="PS51030"/>
    </source>
</evidence>
<keyword evidence="2" id="KW-0863">Zinc-finger</keyword>
<keyword evidence="3" id="KW-0862">Zinc</keyword>
<protein>
    <recommendedName>
        <fullName evidence="14">Nuclear receptor</fullName>
    </recommendedName>
</protein>
<feature type="compositionally biased region" description="Polar residues" evidence="9">
    <location>
        <begin position="450"/>
        <end position="467"/>
    </location>
</feature>
<feature type="domain" description="Nuclear receptor" evidence="10">
    <location>
        <begin position="1"/>
        <end position="73"/>
    </location>
</feature>
<name>A0A7R9PU54_9ACAR</name>
<organism evidence="12">
    <name type="scientific">Medioppia subpectinata</name>
    <dbReference type="NCBI Taxonomy" id="1979941"/>
    <lineage>
        <taxon>Eukaryota</taxon>
        <taxon>Metazoa</taxon>
        <taxon>Ecdysozoa</taxon>
        <taxon>Arthropoda</taxon>
        <taxon>Chelicerata</taxon>
        <taxon>Arachnida</taxon>
        <taxon>Acari</taxon>
        <taxon>Acariformes</taxon>
        <taxon>Sarcoptiformes</taxon>
        <taxon>Oribatida</taxon>
        <taxon>Brachypylina</taxon>
        <taxon>Oppioidea</taxon>
        <taxon>Oppiidae</taxon>
        <taxon>Medioppia</taxon>
    </lineage>
</organism>
<evidence type="ECO:0000256" key="7">
    <source>
        <dbReference type="ARBA" id="ARBA00023170"/>
    </source>
</evidence>
<keyword evidence="13" id="KW-1185">Reference proteome</keyword>
<evidence type="ECO:0000256" key="9">
    <source>
        <dbReference type="SAM" id="MobiDB-lite"/>
    </source>
</evidence>
<dbReference type="InterPro" id="IPR050234">
    <property type="entry name" value="Nuclear_hormone_rcpt_NR1"/>
</dbReference>
<dbReference type="GO" id="GO:0000978">
    <property type="term" value="F:RNA polymerase II cis-regulatory region sequence-specific DNA binding"/>
    <property type="evidence" value="ECO:0007669"/>
    <property type="project" value="TreeGrafter"/>
</dbReference>
<keyword evidence="5" id="KW-0238">DNA-binding</keyword>
<keyword evidence="6" id="KW-0804">Transcription</keyword>
<dbReference type="GO" id="GO:0030154">
    <property type="term" value="P:cell differentiation"/>
    <property type="evidence" value="ECO:0007669"/>
    <property type="project" value="TreeGrafter"/>
</dbReference>
<proteinExistence type="predicted"/>